<feature type="transmembrane region" description="Helical" evidence="8">
    <location>
        <begin position="12"/>
        <end position="30"/>
    </location>
</feature>
<name>A0AAV0JBZ3_9ROSI</name>
<comment type="caution">
    <text evidence="10">The sequence shown here is derived from an EMBL/GenBank/DDBJ whole genome shotgun (WGS) entry which is preliminary data.</text>
</comment>
<dbReference type="AlphaFoldDB" id="A0AAV0JBZ3"/>
<dbReference type="NCBIfam" id="TIGR01569">
    <property type="entry name" value="A_tha_TIGR01569"/>
    <property type="match status" value="1"/>
</dbReference>
<evidence type="ECO:0000256" key="2">
    <source>
        <dbReference type="ARBA" id="ARBA00007651"/>
    </source>
</evidence>
<dbReference type="PANTHER" id="PTHR36488">
    <property type="entry name" value="CASP-LIKE PROTEIN 1U1"/>
    <property type="match status" value="1"/>
</dbReference>
<evidence type="ECO:0000256" key="1">
    <source>
        <dbReference type="ARBA" id="ARBA00004651"/>
    </source>
</evidence>
<evidence type="ECO:0000256" key="6">
    <source>
        <dbReference type="ARBA" id="ARBA00022989"/>
    </source>
</evidence>
<evidence type="ECO:0000259" key="9">
    <source>
        <dbReference type="Pfam" id="PF04535"/>
    </source>
</evidence>
<sequence length="163" mass="17376">MAKIRKAVTVTLRLLALAATVVAVVIMATSKETAHVLNLTFTAKFTHTPAFKYYVVVEAIAGFYTVLALLLASKSLLSRLTLILDLVVAMLLTSSIAAALAIAQVGKQGNSHAGWLPICGQVPRYCDKLVVSLVAGFVAALVYLLLLVYTLRAALHPVFAIKP</sequence>
<feature type="domain" description="Casparian strip membrane protein" evidence="9">
    <location>
        <begin position="6"/>
        <end position="141"/>
    </location>
</feature>
<gene>
    <name evidence="10" type="ORF">LITE_LOCUS13573</name>
</gene>
<evidence type="ECO:0000313" key="11">
    <source>
        <dbReference type="Proteomes" id="UP001154282"/>
    </source>
</evidence>
<comment type="similarity">
    <text evidence="2 8">Belongs to the Casparian strip membrane proteins (CASP) family.</text>
</comment>
<evidence type="ECO:0000256" key="5">
    <source>
        <dbReference type="ARBA" id="ARBA00022692"/>
    </source>
</evidence>
<dbReference type="InterPro" id="IPR044173">
    <property type="entry name" value="CASPL"/>
</dbReference>
<feature type="transmembrane region" description="Helical" evidence="8">
    <location>
        <begin position="130"/>
        <end position="151"/>
    </location>
</feature>
<evidence type="ECO:0000256" key="3">
    <source>
        <dbReference type="ARBA" id="ARBA00011489"/>
    </source>
</evidence>
<keyword evidence="4 8" id="KW-1003">Cell membrane</keyword>
<protein>
    <recommendedName>
        <fullName evidence="8">CASP-like protein</fullName>
    </recommendedName>
</protein>
<keyword evidence="7 8" id="KW-0472">Membrane</keyword>
<dbReference type="PANTHER" id="PTHR36488:SF8">
    <property type="entry name" value="CASP-LIKE PROTEIN 1U1"/>
    <property type="match status" value="1"/>
</dbReference>
<dbReference type="InterPro" id="IPR006459">
    <property type="entry name" value="CASP/CASPL"/>
</dbReference>
<evidence type="ECO:0000256" key="4">
    <source>
        <dbReference type="ARBA" id="ARBA00022475"/>
    </source>
</evidence>
<dbReference type="EMBL" id="CAMGYJ010000004">
    <property type="protein sequence ID" value="CAI0407452.1"/>
    <property type="molecule type" value="Genomic_DNA"/>
</dbReference>
<comment type="subcellular location">
    <subcellularLocation>
        <location evidence="1 8">Cell membrane</location>
        <topology evidence="1 8">Multi-pass membrane protein</topology>
    </subcellularLocation>
</comment>
<evidence type="ECO:0000256" key="8">
    <source>
        <dbReference type="RuleBase" id="RU361233"/>
    </source>
</evidence>
<keyword evidence="6 8" id="KW-1133">Transmembrane helix</keyword>
<keyword evidence="5 8" id="KW-0812">Transmembrane</keyword>
<reference evidence="10" key="1">
    <citation type="submission" date="2022-08" db="EMBL/GenBank/DDBJ databases">
        <authorList>
            <person name="Gutierrez-Valencia J."/>
        </authorList>
    </citation>
    <scope>NUCLEOTIDE SEQUENCE</scope>
</reference>
<accession>A0AAV0JBZ3</accession>
<evidence type="ECO:0000313" key="10">
    <source>
        <dbReference type="EMBL" id="CAI0407452.1"/>
    </source>
</evidence>
<dbReference type="Pfam" id="PF04535">
    <property type="entry name" value="CASP_dom"/>
    <property type="match status" value="1"/>
</dbReference>
<proteinExistence type="inferred from homology"/>
<feature type="transmembrane region" description="Helical" evidence="8">
    <location>
        <begin position="83"/>
        <end position="106"/>
    </location>
</feature>
<evidence type="ECO:0000256" key="7">
    <source>
        <dbReference type="ARBA" id="ARBA00023136"/>
    </source>
</evidence>
<keyword evidence="11" id="KW-1185">Reference proteome</keyword>
<organism evidence="10 11">
    <name type="scientific">Linum tenue</name>
    <dbReference type="NCBI Taxonomy" id="586396"/>
    <lineage>
        <taxon>Eukaryota</taxon>
        <taxon>Viridiplantae</taxon>
        <taxon>Streptophyta</taxon>
        <taxon>Embryophyta</taxon>
        <taxon>Tracheophyta</taxon>
        <taxon>Spermatophyta</taxon>
        <taxon>Magnoliopsida</taxon>
        <taxon>eudicotyledons</taxon>
        <taxon>Gunneridae</taxon>
        <taxon>Pentapetalae</taxon>
        <taxon>rosids</taxon>
        <taxon>fabids</taxon>
        <taxon>Malpighiales</taxon>
        <taxon>Linaceae</taxon>
        <taxon>Linum</taxon>
    </lineage>
</organism>
<dbReference type="InterPro" id="IPR006702">
    <property type="entry name" value="CASP_dom"/>
</dbReference>
<comment type="subunit">
    <text evidence="3 8">Homodimer and heterodimers.</text>
</comment>
<dbReference type="GO" id="GO:0005886">
    <property type="term" value="C:plasma membrane"/>
    <property type="evidence" value="ECO:0007669"/>
    <property type="project" value="UniProtKB-SubCell"/>
</dbReference>
<feature type="transmembrane region" description="Helical" evidence="8">
    <location>
        <begin position="50"/>
        <end position="71"/>
    </location>
</feature>
<dbReference type="Proteomes" id="UP001154282">
    <property type="component" value="Unassembled WGS sequence"/>
</dbReference>